<dbReference type="SMART" id="SM00382">
    <property type="entry name" value="AAA"/>
    <property type="match status" value="1"/>
</dbReference>
<evidence type="ECO:0000256" key="6">
    <source>
        <dbReference type="ARBA" id="ARBA00022970"/>
    </source>
</evidence>
<evidence type="ECO:0000256" key="2">
    <source>
        <dbReference type="ARBA" id="ARBA00022448"/>
    </source>
</evidence>
<name>A0A840LJT1_9BURK</name>
<dbReference type="SUPFAM" id="SSF52540">
    <property type="entry name" value="P-loop containing nucleoside triphosphate hydrolases"/>
    <property type="match status" value="1"/>
</dbReference>
<keyword evidence="5 8" id="KW-0067">ATP-binding</keyword>
<dbReference type="Pfam" id="PF00005">
    <property type="entry name" value="ABC_tran"/>
    <property type="match status" value="1"/>
</dbReference>
<feature type="domain" description="ABC transporter" evidence="7">
    <location>
        <begin position="1"/>
        <end position="229"/>
    </location>
</feature>
<comment type="similarity">
    <text evidence="1">Belongs to the ABC transporter superfamily.</text>
</comment>
<dbReference type="InterPro" id="IPR017871">
    <property type="entry name" value="ABC_transporter-like_CS"/>
</dbReference>
<gene>
    <name evidence="8" type="ORF">HNP55_004794</name>
</gene>
<keyword evidence="3" id="KW-0472">Membrane</keyword>
<evidence type="ECO:0000259" key="7">
    <source>
        <dbReference type="PROSITE" id="PS50893"/>
    </source>
</evidence>
<dbReference type="CDD" id="cd03224">
    <property type="entry name" value="ABC_TM1139_LivF_branched"/>
    <property type="match status" value="1"/>
</dbReference>
<evidence type="ECO:0000313" key="8">
    <source>
        <dbReference type="EMBL" id="MBB4846239.1"/>
    </source>
</evidence>
<sequence>MKVVALQASYGEARVLDDISFEIGSQPVGIVGRNGMGKTTLCASLTAMGPCVSGKILWDGEDIGGLSATQVARKGIAIVPQGRRVFRSLTVEEHLRLVAPRGANCRWTSQAVLELFPRLRERLSNRAHQLSGGEQQMLAIARALLRQPRLLVLDEPSEGLAPVVVSHLVRVLKQVSAEGTMLLVVEQNLQVAAAVAPRILVMVSGQIALDTDGRTLLADTEMQGKYLGVGHH</sequence>
<keyword evidence="4" id="KW-0547">Nucleotide-binding</keyword>
<keyword evidence="2" id="KW-0813">Transport</keyword>
<dbReference type="InterPro" id="IPR052156">
    <property type="entry name" value="BCAA_Transport_ATP-bd_LivF"/>
</dbReference>
<dbReference type="PROSITE" id="PS50893">
    <property type="entry name" value="ABC_TRANSPORTER_2"/>
    <property type="match status" value="1"/>
</dbReference>
<dbReference type="GO" id="GO:0016887">
    <property type="term" value="F:ATP hydrolysis activity"/>
    <property type="evidence" value="ECO:0007669"/>
    <property type="project" value="InterPro"/>
</dbReference>
<keyword evidence="6" id="KW-0029">Amino-acid transport</keyword>
<dbReference type="InterPro" id="IPR003593">
    <property type="entry name" value="AAA+_ATPase"/>
</dbReference>
<dbReference type="Proteomes" id="UP000562027">
    <property type="component" value="Unassembled WGS sequence"/>
</dbReference>
<dbReference type="GO" id="GO:0005524">
    <property type="term" value="F:ATP binding"/>
    <property type="evidence" value="ECO:0007669"/>
    <property type="project" value="UniProtKB-KW"/>
</dbReference>
<organism evidence="8 9">
    <name type="scientific">Roseateles oligotrophus</name>
    <dbReference type="NCBI Taxonomy" id="1769250"/>
    <lineage>
        <taxon>Bacteria</taxon>
        <taxon>Pseudomonadati</taxon>
        <taxon>Pseudomonadota</taxon>
        <taxon>Betaproteobacteria</taxon>
        <taxon>Burkholderiales</taxon>
        <taxon>Sphaerotilaceae</taxon>
        <taxon>Roseateles</taxon>
    </lineage>
</organism>
<evidence type="ECO:0000256" key="1">
    <source>
        <dbReference type="ARBA" id="ARBA00005417"/>
    </source>
</evidence>
<evidence type="ECO:0000313" key="9">
    <source>
        <dbReference type="Proteomes" id="UP000562027"/>
    </source>
</evidence>
<dbReference type="InterPro" id="IPR027417">
    <property type="entry name" value="P-loop_NTPase"/>
</dbReference>
<proteinExistence type="inferred from homology"/>
<dbReference type="InterPro" id="IPR003439">
    <property type="entry name" value="ABC_transporter-like_ATP-bd"/>
</dbReference>
<reference evidence="8 9" key="1">
    <citation type="submission" date="2020-08" db="EMBL/GenBank/DDBJ databases">
        <title>Functional genomics of gut bacteria from endangered species of beetles.</title>
        <authorList>
            <person name="Carlos-Shanley C."/>
        </authorList>
    </citation>
    <scope>NUCLEOTIDE SEQUENCE [LARGE SCALE GENOMIC DNA]</scope>
    <source>
        <strain evidence="8 9">S00239</strain>
    </source>
</reference>
<protein>
    <submittedName>
        <fullName evidence="8">Branched-chain amino acid transport system ATP-binding protein</fullName>
    </submittedName>
</protein>
<dbReference type="AlphaFoldDB" id="A0A840LJT1"/>
<dbReference type="PANTHER" id="PTHR43820:SF4">
    <property type="entry name" value="HIGH-AFFINITY BRANCHED-CHAIN AMINO ACID TRANSPORT ATP-BINDING PROTEIN LIVF"/>
    <property type="match status" value="1"/>
</dbReference>
<comment type="caution">
    <text evidence="8">The sequence shown here is derived from an EMBL/GenBank/DDBJ whole genome shotgun (WGS) entry which is preliminary data.</text>
</comment>
<evidence type="ECO:0000256" key="5">
    <source>
        <dbReference type="ARBA" id="ARBA00022840"/>
    </source>
</evidence>
<evidence type="ECO:0000256" key="4">
    <source>
        <dbReference type="ARBA" id="ARBA00022741"/>
    </source>
</evidence>
<dbReference type="GO" id="GO:0015658">
    <property type="term" value="F:branched-chain amino acid transmembrane transporter activity"/>
    <property type="evidence" value="ECO:0007669"/>
    <property type="project" value="TreeGrafter"/>
</dbReference>
<dbReference type="RefSeq" id="WP_184304864.1">
    <property type="nucleotide sequence ID" value="NZ_JACHLP010000018.1"/>
</dbReference>
<evidence type="ECO:0000256" key="3">
    <source>
        <dbReference type="ARBA" id="ARBA00022475"/>
    </source>
</evidence>
<keyword evidence="3" id="KW-1003">Cell membrane</keyword>
<accession>A0A840LJT1</accession>
<dbReference type="PANTHER" id="PTHR43820">
    <property type="entry name" value="HIGH-AFFINITY BRANCHED-CHAIN AMINO ACID TRANSPORT ATP-BINDING PROTEIN LIVF"/>
    <property type="match status" value="1"/>
</dbReference>
<keyword evidence="9" id="KW-1185">Reference proteome</keyword>
<dbReference type="Gene3D" id="3.40.50.300">
    <property type="entry name" value="P-loop containing nucleotide triphosphate hydrolases"/>
    <property type="match status" value="1"/>
</dbReference>
<dbReference type="PROSITE" id="PS00211">
    <property type="entry name" value="ABC_TRANSPORTER_1"/>
    <property type="match status" value="1"/>
</dbReference>
<dbReference type="GO" id="GO:0015807">
    <property type="term" value="P:L-amino acid transport"/>
    <property type="evidence" value="ECO:0007669"/>
    <property type="project" value="TreeGrafter"/>
</dbReference>
<dbReference type="EMBL" id="JACHLP010000018">
    <property type="protein sequence ID" value="MBB4846239.1"/>
    <property type="molecule type" value="Genomic_DNA"/>
</dbReference>